<keyword evidence="1" id="KW-0472">Membrane</keyword>
<sequence>MSGTGPGVRRVVADESGGVTVEAALALATLVSVLVLCLGAVLSISHQVRCQDAAREAARLVARGDDARAVEVAAAIAPAEARIAVRMEGDLVVATVTADGPLLPMVTLRAEAVAAREPAEAR</sequence>
<accession>A0ABU7JXE7</accession>
<keyword evidence="1" id="KW-1133">Transmembrane helix</keyword>
<feature type="transmembrane region" description="Helical" evidence="1">
    <location>
        <begin position="23"/>
        <end position="45"/>
    </location>
</feature>
<organism evidence="3 4">
    <name type="scientific">Rhodococcus chondri</name>
    <dbReference type="NCBI Taxonomy" id="3065941"/>
    <lineage>
        <taxon>Bacteria</taxon>
        <taxon>Bacillati</taxon>
        <taxon>Actinomycetota</taxon>
        <taxon>Actinomycetes</taxon>
        <taxon>Mycobacteriales</taxon>
        <taxon>Nocardiaceae</taxon>
        <taxon>Rhodococcus</taxon>
    </lineage>
</organism>
<feature type="domain" description="TadE-like" evidence="2">
    <location>
        <begin position="17"/>
        <end position="59"/>
    </location>
</feature>
<evidence type="ECO:0000313" key="3">
    <source>
        <dbReference type="EMBL" id="MEE2034462.1"/>
    </source>
</evidence>
<evidence type="ECO:0000256" key="1">
    <source>
        <dbReference type="SAM" id="Phobius"/>
    </source>
</evidence>
<protein>
    <submittedName>
        <fullName evidence="3">TadE family type IV pilus minor pilin</fullName>
    </submittedName>
</protein>
<dbReference type="InterPro" id="IPR049790">
    <property type="entry name" value="Rv3655c/TadE"/>
</dbReference>
<dbReference type="NCBIfam" id="NF041390">
    <property type="entry name" value="TadE_Rv3655c"/>
    <property type="match status" value="1"/>
</dbReference>
<proteinExistence type="predicted"/>
<keyword evidence="4" id="KW-1185">Reference proteome</keyword>
<reference evidence="3 4" key="1">
    <citation type="submission" date="2023-08" db="EMBL/GenBank/DDBJ databases">
        <authorList>
            <person name="Girao M."/>
            <person name="Carvalho M.F."/>
        </authorList>
    </citation>
    <scope>NUCLEOTIDE SEQUENCE [LARGE SCALE GENOMIC DNA]</scope>
    <source>
        <strain evidence="3 4">CC-R104</strain>
    </source>
</reference>
<dbReference type="InterPro" id="IPR012495">
    <property type="entry name" value="TadE-like_dom"/>
</dbReference>
<name>A0ABU7JXE7_9NOCA</name>
<dbReference type="Proteomes" id="UP001331936">
    <property type="component" value="Unassembled WGS sequence"/>
</dbReference>
<comment type="caution">
    <text evidence="3">The sequence shown here is derived from an EMBL/GenBank/DDBJ whole genome shotgun (WGS) entry which is preliminary data.</text>
</comment>
<evidence type="ECO:0000259" key="2">
    <source>
        <dbReference type="Pfam" id="PF07811"/>
    </source>
</evidence>
<evidence type="ECO:0000313" key="4">
    <source>
        <dbReference type="Proteomes" id="UP001331936"/>
    </source>
</evidence>
<dbReference type="EMBL" id="JAUZMZ010000149">
    <property type="protein sequence ID" value="MEE2034462.1"/>
    <property type="molecule type" value="Genomic_DNA"/>
</dbReference>
<gene>
    <name evidence="3" type="ORF">Q8814_20465</name>
</gene>
<keyword evidence="1" id="KW-0812">Transmembrane</keyword>
<dbReference type="Pfam" id="PF07811">
    <property type="entry name" value="TadE"/>
    <property type="match status" value="1"/>
</dbReference>